<evidence type="ECO:0000313" key="1">
    <source>
        <dbReference type="EMBL" id="BAE49124.1"/>
    </source>
</evidence>
<dbReference type="AlphaFoldDB" id="Q2WAK1"/>
<proteinExistence type="predicted"/>
<dbReference type="KEGG" id="mag:amb0320"/>
<name>Q2WAK1_PARM1</name>
<accession>Q2WAK1</accession>
<gene>
    <name evidence="1" type="ordered locus">amb0320</name>
</gene>
<evidence type="ECO:0000313" key="2">
    <source>
        <dbReference type="Proteomes" id="UP000007058"/>
    </source>
</evidence>
<sequence>MLLAWLTLLPVKTPLPVMAQRRAMVKSSLQVVRRIAGSASRRGYPWKIGPILRSEEAAFLRWRTPPVKPGI</sequence>
<protein>
    <submittedName>
        <fullName evidence="1">Uncharacterized protein</fullName>
    </submittedName>
</protein>
<reference evidence="1 2" key="1">
    <citation type="journal article" date="2005" name="DNA Res.">
        <title>Complete genome sequence of the facultative anaerobic magnetotactic bacterium Magnetospirillum sp. strain AMB-1.</title>
        <authorList>
            <person name="Matsunaga T."/>
            <person name="Okamura Y."/>
            <person name="Fukuda Y."/>
            <person name="Wahyudi A.T."/>
            <person name="Murase Y."/>
            <person name="Takeyama H."/>
        </authorList>
    </citation>
    <scope>NUCLEOTIDE SEQUENCE [LARGE SCALE GENOMIC DNA]</scope>
    <source>
        <strain evidence="2">ATCC 700264 / AMB-1</strain>
    </source>
</reference>
<dbReference type="EMBL" id="AP007255">
    <property type="protein sequence ID" value="BAE49124.1"/>
    <property type="molecule type" value="Genomic_DNA"/>
</dbReference>
<organism evidence="1 2">
    <name type="scientific">Paramagnetospirillum magneticum (strain ATCC 700264 / AMB-1)</name>
    <name type="common">Magnetospirillum magneticum</name>
    <dbReference type="NCBI Taxonomy" id="342108"/>
    <lineage>
        <taxon>Bacteria</taxon>
        <taxon>Pseudomonadati</taxon>
        <taxon>Pseudomonadota</taxon>
        <taxon>Alphaproteobacteria</taxon>
        <taxon>Rhodospirillales</taxon>
        <taxon>Magnetospirillaceae</taxon>
        <taxon>Paramagnetospirillum</taxon>
    </lineage>
</organism>
<dbReference type="Proteomes" id="UP000007058">
    <property type="component" value="Chromosome"/>
</dbReference>
<dbReference type="HOGENOM" id="CLU_2735235_0_0_5"/>
<keyword evidence="2" id="KW-1185">Reference proteome</keyword>